<evidence type="ECO:0000313" key="3">
    <source>
        <dbReference type="EMBL" id="CAG9855954.1"/>
    </source>
</evidence>
<reference evidence="3" key="1">
    <citation type="submission" date="2022-01" db="EMBL/GenBank/DDBJ databases">
        <authorList>
            <person name="King R."/>
        </authorList>
    </citation>
    <scope>NUCLEOTIDE SEQUENCE</scope>
</reference>
<feature type="chain" id="PRO_5040357583" description="Cathepsin propeptide inhibitor domain-containing protein" evidence="1">
    <location>
        <begin position="18"/>
        <end position="110"/>
    </location>
</feature>
<dbReference type="SMART" id="SM00848">
    <property type="entry name" value="Inhibitor_I29"/>
    <property type="match status" value="1"/>
</dbReference>
<keyword evidence="4" id="KW-1185">Reference proteome</keyword>
<accession>A0A9N9THH7</accession>
<protein>
    <recommendedName>
        <fullName evidence="2">Cathepsin propeptide inhibitor domain-containing protein</fullName>
    </recommendedName>
</protein>
<evidence type="ECO:0000256" key="1">
    <source>
        <dbReference type="SAM" id="SignalP"/>
    </source>
</evidence>
<dbReference type="OrthoDB" id="5855924at2759"/>
<dbReference type="Gene3D" id="1.10.287.2250">
    <property type="match status" value="1"/>
</dbReference>
<dbReference type="AlphaFoldDB" id="A0A9N9THH7"/>
<dbReference type="InterPro" id="IPR013201">
    <property type="entry name" value="Prot_inhib_I29"/>
</dbReference>
<dbReference type="EMBL" id="OU900104">
    <property type="protein sequence ID" value="CAG9855954.1"/>
    <property type="molecule type" value="Genomic_DNA"/>
</dbReference>
<feature type="signal peptide" evidence="1">
    <location>
        <begin position="1"/>
        <end position="17"/>
    </location>
</feature>
<proteinExistence type="predicted"/>
<dbReference type="SUPFAM" id="SSF54001">
    <property type="entry name" value="Cysteine proteinases"/>
    <property type="match status" value="1"/>
</dbReference>
<feature type="domain" description="Cathepsin propeptide inhibitor" evidence="2">
    <location>
        <begin position="38"/>
        <end position="98"/>
    </location>
</feature>
<dbReference type="Proteomes" id="UP001153712">
    <property type="component" value="Chromosome 11"/>
</dbReference>
<evidence type="ECO:0000259" key="2">
    <source>
        <dbReference type="SMART" id="SM00848"/>
    </source>
</evidence>
<keyword evidence="1" id="KW-0732">Signal</keyword>
<evidence type="ECO:0000313" key="4">
    <source>
        <dbReference type="Proteomes" id="UP001153712"/>
    </source>
</evidence>
<name>A0A9N9THH7_PHYSR</name>
<dbReference type="InterPro" id="IPR038765">
    <property type="entry name" value="Papain-like_cys_pep_sf"/>
</dbReference>
<organism evidence="3 4">
    <name type="scientific">Phyllotreta striolata</name>
    <name type="common">Striped flea beetle</name>
    <name type="synonym">Crioceris striolata</name>
    <dbReference type="NCBI Taxonomy" id="444603"/>
    <lineage>
        <taxon>Eukaryota</taxon>
        <taxon>Metazoa</taxon>
        <taxon>Ecdysozoa</taxon>
        <taxon>Arthropoda</taxon>
        <taxon>Hexapoda</taxon>
        <taxon>Insecta</taxon>
        <taxon>Pterygota</taxon>
        <taxon>Neoptera</taxon>
        <taxon>Endopterygota</taxon>
        <taxon>Coleoptera</taxon>
        <taxon>Polyphaga</taxon>
        <taxon>Cucujiformia</taxon>
        <taxon>Chrysomeloidea</taxon>
        <taxon>Chrysomelidae</taxon>
        <taxon>Galerucinae</taxon>
        <taxon>Alticini</taxon>
        <taxon>Phyllotreta</taxon>
    </lineage>
</organism>
<gene>
    <name evidence="3" type="ORF">PHYEVI_LOCUS2388</name>
</gene>
<sequence length="110" mass="12789">MNAKLLLLFLFVAVAFASPVQQSNNVKIEEIEDPEDAWRQFVVKFNKSYKTPEEETKRKGIFMEHYKMIREHNKQYKQNLVSSSKAIYEFADMTAADFARTHTGVNTVPL</sequence>
<dbReference type="Pfam" id="PF08246">
    <property type="entry name" value="Inhibitor_I29"/>
    <property type="match status" value="1"/>
</dbReference>